<organism evidence="2 3">
    <name type="scientific">Microbotryum intermedium</name>
    <dbReference type="NCBI Taxonomy" id="269621"/>
    <lineage>
        <taxon>Eukaryota</taxon>
        <taxon>Fungi</taxon>
        <taxon>Dikarya</taxon>
        <taxon>Basidiomycota</taxon>
        <taxon>Pucciniomycotina</taxon>
        <taxon>Microbotryomycetes</taxon>
        <taxon>Microbotryales</taxon>
        <taxon>Microbotryaceae</taxon>
        <taxon>Microbotryum</taxon>
    </lineage>
</organism>
<feature type="region of interest" description="Disordered" evidence="1">
    <location>
        <begin position="180"/>
        <end position="199"/>
    </location>
</feature>
<evidence type="ECO:0000256" key="1">
    <source>
        <dbReference type="SAM" id="MobiDB-lite"/>
    </source>
</evidence>
<feature type="region of interest" description="Disordered" evidence="1">
    <location>
        <begin position="237"/>
        <end position="303"/>
    </location>
</feature>
<feature type="compositionally biased region" description="Basic and acidic residues" evidence="1">
    <location>
        <begin position="237"/>
        <end position="254"/>
    </location>
</feature>
<evidence type="ECO:0000313" key="3">
    <source>
        <dbReference type="Proteomes" id="UP000198372"/>
    </source>
</evidence>
<sequence length="303" mass="33239">MTDDEVPTTSAAASLQQRLAALRSSTSTSTCSSAPARISWTNEIKNGAIHDLDEEEDEDLSTLLASLDVPDDSNDDDETDHLEDNVDVPIQIKNVDEQVQYLHLDSPHLTPSPNQPNDLKLKPFPSCSQIKHYLTTASQLPSTLSLPPLSSSISQKKLESTLETYEALAPNFVSPIEVSFFTPPSKNPTSGPPGGMKGDEEEEALIARLRDELSVESVVSNREGKVEDGWEKRLNKMKEFKPDTDPEKEREYAQRAKGLGQGPGLEGVEELQRRSKKGKKGSGSGSEEDTDSEEDTEDESVEE</sequence>
<reference evidence="3" key="1">
    <citation type="submission" date="2016-09" db="EMBL/GenBank/DDBJ databases">
        <authorList>
            <person name="Jeantristanb JTB J.-T."/>
            <person name="Ricardo R."/>
        </authorList>
    </citation>
    <scope>NUCLEOTIDE SEQUENCE [LARGE SCALE GENOMIC DNA]</scope>
</reference>
<protein>
    <submittedName>
        <fullName evidence="2">BQ2448_7636 protein</fullName>
    </submittedName>
</protein>
<evidence type="ECO:0000313" key="2">
    <source>
        <dbReference type="EMBL" id="SCV74607.1"/>
    </source>
</evidence>
<dbReference type="OrthoDB" id="10465677at2759"/>
<proteinExistence type="predicted"/>
<dbReference type="AlphaFoldDB" id="A0A238FMU8"/>
<accession>A0A238FMU8</accession>
<dbReference type="EMBL" id="FMSP01000023">
    <property type="protein sequence ID" value="SCV74607.1"/>
    <property type="molecule type" value="Genomic_DNA"/>
</dbReference>
<feature type="compositionally biased region" description="Acidic residues" evidence="1">
    <location>
        <begin position="286"/>
        <end position="303"/>
    </location>
</feature>
<dbReference type="Proteomes" id="UP000198372">
    <property type="component" value="Unassembled WGS sequence"/>
</dbReference>
<gene>
    <name evidence="2" type="ORF">BQ2448_7636</name>
</gene>
<name>A0A238FMU8_9BASI</name>
<keyword evidence="3" id="KW-1185">Reference proteome</keyword>